<sequence>MVLVKSGKLSPHMLVLHRPMEYDTLMDPPDPLTASAQVLFGVIMSFITGLVDTPGEIYRGLSSAARGIRQPHEHFDRHSACRAALSSPGHSSPENSLESDESPIQNAVGQMLTENNEQGDREIREENSTQEDTTDEENDDQVNELDRIRSTERKRNLQLEKAKTMSSSMTPSKPPKFTILHETALHGGQMSKKILKIIIWLPTDVSLGMARGFHNAPKLYSDPTVNDIPQVVSLRTGFRAAGKELKDGFYFGITGLITHPRYGLKHEGAKGLFKGIGKAMGGVFLKPTAGLWGLAGYPLSGITREINDSLGKHQKCMIVMGRISQGVEEMRESSAQEREEI</sequence>
<accession>A0A1V6Q2R5</accession>
<evidence type="ECO:0000313" key="2">
    <source>
        <dbReference type="EMBL" id="OQD83524.1"/>
    </source>
</evidence>
<reference evidence="3" key="1">
    <citation type="journal article" date="2017" name="Nat. Microbiol.">
        <title>Global analysis of biosynthetic gene clusters reveals vast potential of secondary metabolite production in Penicillium species.</title>
        <authorList>
            <person name="Nielsen J.C."/>
            <person name="Grijseels S."/>
            <person name="Prigent S."/>
            <person name="Ji B."/>
            <person name="Dainat J."/>
            <person name="Nielsen K.F."/>
            <person name="Frisvad J.C."/>
            <person name="Workman M."/>
            <person name="Nielsen J."/>
        </authorList>
    </citation>
    <scope>NUCLEOTIDE SEQUENCE [LARGE SCALE GENOMIC DNA]</scope>
    <source>
        <strain evidence="3">IBT 31811</strain>
    </source>
</reference>
<feature type="compositionally biased region" description="Basic and acidic residues" evidence="1">
    <location>
        <begin position="144"/>
        <end position="163"/>
    </location>
</feature>
<keyword evidence="3" id="KW-1185">Reference proteome</keyword>
<feature type="compositionally biased region" description="Polar residues" evidence="1">
    <location>
        <begin position="88"/>
        <end position="102"/>
    </location>
</feature>
<feature type="region of interest" description="Disordered" evidence="1">
    <location>
        <begin position="83"/>
        <end position="102"/>
    </location>
</feature>
<feature type="region of interest" description="Disordered" evidence="1">
    <location>
        <begin position="114"/>
        <end position="175"/>
    </location>
</feature>
<evidence type="ECO:0000256" key="1">
    <source>
        <dbReference type="SAM" id="MobiDB-lite"/>
    </source>
</evidence>
<dbReference type="EMBL" id="MDYN01000016">
    <property type="protein sequence ID" value="OQD83524.1"/>
    <property type="molecule type" value="Genomic_DNA"/>
</dbReference>
<dbReference type="STRING" id="416450.A0A1V6Q2R5"/>
<name>A0A1V6Q2R5_9EURO</name>
<feature type="compositionally biased region" description="Basic and acidic residues" evidence="1">
    <location>
        <begin position="118"/>
        <end position="127"/>
    </location>
</feature>
<dbReference type="AlphaFoldDB" id="A0A1V6Q2R5"/>
<comment type="caution">
    <text evidence="2">The sequence shown here is derived from an EMBL/GenBank/DDBJ whole genome shotgun (WGS) entry which is preliminary data.</text>
</comment>
<evidence type="ECO:0000313" key="3">
    <source>
        <dbReference type="Proteomes" id="UP000191672"/>
    </source>
</evidence>
<organism evidence="2 3">
    <name type="scientific">Penicillium antarcticum</name>
    <dbReference type="NCBI Taxonomy" id="416450"/>
    <lineage>
        <taxon>Eukaryota</taxon>
        <taxon>Fungi</taxon>
        <taxon>Dikarya</taxon>
        <taxon>Ascomycota</taxon>
        <taxon>Pezizomycotina</taxon>
        <taxon>Eurotiomycetes</taxon>
        <taxon>Eurotiomycetidae</taxon>
        <taxon>Eurotiales</taxon>
        <taxon>Aspergillaceae</taxon>
        <taxon>Penicillium</taxon>
    </lineage>
</organism>
<feature type="compositionally biased region" description="Acidic residues" evidence="1">
    <location>
        <begin position="128"/>
        <end position="143"/>
    </location>
</feature>
<protein>
    <submittedName>
        <fullName evidence="2">Uncharacterized protein</fullName>
    </submittedName>
</protein>
<gene>
    <name evidence="2" type="ORF">PENANT_c016G04379</name>
</gene>
<proteinExistence type="predicted"/>
<dbReference type="Proteomes" id="UP000191672">
    <property type="component" value="Unassembled WGS sequence"/>
</dbReference>